<evidence type="ECO:0000313" key="2">
    <source>
        <dbReference type="Proteomes" id="UP001345219"/>
    </source>
</evidence>
<proteinExistence type="predicted"/>
<sequence>MTYCSTEEWMAVRRLHQQIGKKKKRIVVHSETLRNAKLKKCSMSGWEKKGMCLRCNLSLLEASLCFFGAGGQVLIVGNRNLCAFGVEKPPPVAAGGGLASRLLSDELGQEGEWSVSGGEEAETSRFLGLLGRLLMKRVFLDLMANEDAVADILGDSLILDLPLGAIIECL</sequence>
<reference evidence="1 2" key="1">
    <citation type="journal article" date="2023" name="Hortic Res">
        <title>Pangenome of water caltrop reveals structural variations and asymmetric subgenome divergence after allopolyploidization.</title>
        <authorList>
            <person name="Zhang X."/>
            <person name="Chen Y."/>
            <person name="Wang L."/>
            <person name="Yuan Y."/>
            <person name="Fang M."/>
            <person name="Shi L."/>
            <person name="Lu R."/>
            <person name="Comes H.P."/>
            <person name="Ma Y."/>
            <person name="Chen Y."/>
            <person name="Huang G."/>
            <person name="Zhou Y."/>
            <person name="Zheng Z."/>
            <person name="Qiu Y."/>
        </authorList>
    </citation>
    <scope>NUCLEOTIDE SEQUENCE [LARGE SCALE GENOMIC DNA]</scope>
    <source>
        <tissue evidence="1">Roots</tissue>
    </source>
</reference>
<comment type="caution">
    <text evidence="1">The sequence shown here is derived from an EMBL/GenBank/DDBJ whole genome shotgun (WGS) entry which is preliminary data.</text>
</comment>
<keyword evidence="2" id="KW-1185">Reference proteome</keyword>
<gene>
    <name evidence="1" type="ORF">SAY87_017955</name>
</gene>
<dbReference type="EMBL" id="JAXIOK010000002">
    <property type="protein sequence ID" value="KAK4777768.1"/>
    <property type="molecule type" value="Genomic_DNA"/>
</dbReference>
<dbReference type="AlphaFoldDB" id="A0AAN7QWJ5"/>
<accession>A0AAN7QWJ5</accession>
<organism evidence="1 2">
    <name type="scientific">Trapa incisa</name>
    <dbReference type="NCBI Taxonomy" id="236973"/>
    <lineage>
        <taxon>Eukaryota</taxon>
        <taxon>Viridiplantae</taxon>
        <taxon>Streptophyta</taxon>
        <taxon>Embryophyta</taxon>
        <taxon>Tracheophyta</taxon>
        <taxon>Spermatophyta</taxon>
        <taxon>Magnoliopsida</taxon>
        <taxon>eudicotyledons</taxon>
        <taxon>Gunneridae</taxon>
        <taxon>Pentapetalae</taxon>
        <taxon>rosids</taxon>
        <taxon>malvids</taxon>
        <taxon>Myrtales</taxon>
        <taxon>Lythraceae</taxon>
        <taxon>Trapa</taxon>
    </lineage>
</organism>
<protein>
    <submittedName>
        <fullName evidence="1">Uncharacterized protein</fullName>
    </submittedName>
</protein>
<name>A0AAN7QWJ5_9MYRT</name>
<evidence type="ECO:0000313" key="1">
    <source>
        <dbReference type="EMBL" id="KAK4777768.1"/>
    </source>
</evidence>
<dbReference type="Proteomes" id="UP001345219">
    <property type="component" value="Chromosome 14"/>
</dbReference>